<name>A0AA37W7V8_9GAMM</name>
<dbReference type="PANTHER" id="PTHR43289:SF6">
    <property type="entry name" value="SERINE_THREONINE-PROTEIN KINASE NEKL-3"/>
    <property type="match status" value="1"/>
</dbReference>
<dbReference type="GO" id="GO:0005524">
    <property type="term" value="F:ATP binding"/>
    <property type="evidence" value="ECO:0007669"/>
    <property type="project" value="UniProtKB-UniRule"/>
</dbReference>
<gene>
    <name evidence="8" type="ORF">GCM10007876_23220</name>
</gene>
<protein>
    <submittedName>
        <fullName evidence="8">Serine/threonine protein kinase</fullName>
    </submittedName>
</protein>
<dbReference type="CDD" id="cd14014">
    <property type="entry name" value="STKc_PknB_like"/>
    <property type="match status" value="1"/>
</dbReference>
<dbReference type="AlphaFoldDB" id="A0AA37W7V8"/>
<feature type="binding site" evidence="5">
    <location>
        <position position="92"/>
    </location>
    <ligand>
        <name>ATP</name>
        <dbReference type="ChEBI" id="CHEBI:30616"/>
    </ligand>
</feature>
<organism evidence="8 9">
    <name type="scientific">Litoribrevibacter albus</name>
    <dbReference type="NCBI Taxonomy" id="1473156"/>
    <lineage>
        <taxon>Bacteria</taxon>
        <taxon>Pseudomonadati</taxon>
        <taxon>Pseudomonadota</taxon>
        <taxon>Gammaproteobacteria</taxon>
        <taxon>Oceanospirillales</taxon>
        <taxon>Oceanospirillaceae</taxon>
        <taxon>Litoribrevibacter</taxon>
    </lineage>
</organism>
<keyword evidence="2 5" id="KW-0547">Nucleotide-binding</keyword>
<evidence type="ECO:0000256" key="5">
    <source>
        <dbReference type="PROSITE-ProRule" id="PRU10141"/>
    </source>
</evidence>
<evidence type="ECO:0000256" key="6">
    <source>
        <dbReference type="SAM" id="MobiDB-lite"/>
    </source>
</evidence>
<dbReference type="PANTHER" id="PTHR43289">
    <property type="entry name" value="MITOGEN-ACTIVATED PROTEIN KINASE KINASE KINASE 20-RELATED"/>
    <property type="match status" value="1"/>
</dbReference>
<dbReference type="InterPro" id="IPR011009">
    <property type="entry name" value="Kinase-like_dom_sf"/>
</dbReference>
<proteinExistence type="predicted"/>
<evidence type="ECO:0000313" key="8">
    <source>
        <dbReference type="EMBL" id="GLQ31843.1"/>
    </source>
</evidence>
<dbReference type="Proteomes" id="UP001161389">
    <property type="component" value="Unassembled WGS sequence"/>
</dbReference>
<keyword evidence="1" id="KW-0808">Transferase</keyword>
<evidence type="ECO:0000259" key="7">
    <source>
        <dbReference type="PROSITE" id="PS50011"/>
    </source>
</evidence>
<keyword evidence="9" id="KW-1185">Reference proteome</keyword>
<comment type="caution">
    <text evidence="8">The sequence shown here is derived from an EMBL/GenBank/DDBJ whole genome shotgun (WGS) entry which is preliminary data.</text>
</comment>
<dbReference type="Pfam" id="PF00069">
    <property type="entry name" value="Pkinase"/>
    <property type="match status" value="1"/>
</dbReference>
<dbReference type="Gene3D" id="1.10.510.10">
    <property type="entry name" value="Transferase(Phosphotransferase) domain 1"/>
    <property type="match status" value="1"/>
</dbReference>
<evidence type="ECO:0000256" key="4">
    <source>
        <dbReference type="ARBA" id="ARBA00022840"/>
    </source>
</evidence>
<sequence length="673" mass="74947">MSSKETANNPAKSSDNEVTSTPEPTSVPDKTQIDLVRSKPAKTPKSSLEGKCIKDRYQLETQIGSGGMSDIYRAKDLALEKAGIKDVYVAIKVLQPEFVKQPEALQLLLKEADKTRRLSHPNIIRLYDVDSDGDIHFLVMEYLDGETLDQVIKRSKPKGLKLDGAIKILNQMCSALSYAHQSGIVHTDLKPANIILTRDGHIKLLDFGVAQAIQVNHDKYSATDVNQTAPHGGYTPAYASPELLAGNLPSIKDDVFAFACVAYELLTSKHPFDRLPADKAKSEKKSAAKPKHINNLQWKALQLALSFDQAKRTENISAVIEALNSNPWPKVAIAATVAVSIGLGGWFSYLQQNTANQALDQVAQYQEHATLLDKLGNMSSEQFLKDYPTLTSITEIEKQGLLRIHKQSLINAYEKKVDQALNDGAHEYPNYPRAETLLADIIDYFPDSQILAKQALIIQRGKQAAIEALDERLHALLRKGHYEKSDNDIYYLLNELQYIDNTYSLALTAAEISTYKKQFNAAIQSHDVQSLKTLIHAGNVFFSESSDTEALIALGQELSESVSLLAQYNQAKSEGETPEYPYQAATVLYKDSFDNLNLEVNKTRTVATMDELYDRLESLSKELPADFTPLLETRKNMADKYLNLADELLKKRKVSTANRVMKRANKLISSTNI</sequence>
<keyword evidence="4 5" id="KW-0067">ATP-binding</keyword>
<keyword evidence="3 8" id="KW-0418">Kinase</keyword>
<dbReference type="PROSITE" id="PS00108">
    <property type="entry name" value="PROTEIN_KINASE_ST"/>
    <property type="match status" value="1"/>
</dbReference>
<dbReference type="InterPro" id="IPR017441">
    <property type="entry name" value="Protein_kinase_ATP_BS"/>
</dbReference>
<dbReference type="InterPro" id="IPR000719">
    <property type="entry name" value="Prot_kinase_dom"/>
</dbReference>
<evidence type="ECO:0000256" key="3">
    <source>
        <dbReference type="ARBA" id="ARBA00022777"/>
    </source>
</evidence>
<feature type="compositionally biased region" description="Polar residues" evidence="6">
    <location>
        <begin position="1"/>
        <end position="24"/>
    </location>
</feature>
<dbReference type="PROSITE" id="PS00107">
    <property type="entry name" value="PROTEIN_KINASE_ATP"/>
    <property type="match status" value="1"/>
</dbReference>
<dbReference type="SMART" id="SM00220">
    <property type="entry name" value="S_TKc"/>
    <property type="match status" value="1"/>
</dbReference>
<dbReference type="GO" id="GO:0004674">
    <property type="term" value="F:protein serine/threonine kinase activity"/>
    <property type="evidence" value="ECO:0007669"/>
    <property type="project" value="UniProtKB-KW"/>
</dbReference>
<accession>A0AA37W7V8</accession>
<evidence type="ECO:0000256" key="2">
    <source>
        <dbReference type="ARBA" id="ARBA00022741"/>
    </source>
</evidence>
<feature type="region of interest" description="Disordered" evidence="6">
    <location>
        <begin position="1"/>
        <end position="47"/>
    </location>
</feature>
<dbReference type="Gene3D" id="3.30.200.20">
    <property type="entry name" value="Phosphorylase Kinase, domain 1"/>
    <property type="match status" value="1"/>
</dbReference>
<evidence type="ECO:0000313" key="9">
    <source>
        <dbReference type="Proteomes" id="UP001161389"/>
    </source>
</evidence>
<dbReference type="RefSeq" id="WP_284381590.1">
    <property type="nucleotide sequence ID" value="NZ_BSNM01000014.1"/>
</dbReference>
<dbReference type="PROSITE" id="PS50011">
    <property type="entry name" value="PROTEIN_KINASE_DOM"/>
    <property type="match status" value="1"/>
</dbReference>
<reference evidence="8" key="2">
    <citation type="submission" date="2023-01" db="EMBL/GenBank/DDBJ databases">
        <title>Draft genome sequence of Litoribrevibacter albus strain NBRC 110071.</title>
        <authorList>
            <person name="Sun Q."/>
            <person name="Mori K."/>
        </authorList>
    </citation>
    <scope>NUCLEOTIDE SEQUENCE</scope>
    <source>
        <strain evidence="8">NBRC 110071</strain>
    </source>
</reference>
<dbReference type="SUPFAM" id="SSF56112">
    <property type="entry name" value="Protein kinase-like (PK-like)"/>
    <property type="match status" value="1"/>
</dbReference>
<reference evidence="8" key="1">
    <citation type="journal article" date="2014" name="Int. J. Syst. Evol. Microbiol.">
        <title>Complete genome sequence of Corynebacterium casei LMG S-19264T (=DSM 44701T), isolated from a smear-ripened cheese.</title>
        <authorList>
            <consortium name="US DOE Joint Genome Institute (JGI-PGF)"/>
            <person name="Walter F."/>
            <person name="Albersmeier A."/>
            <person name="Kalinowski J."/>
            <person name="Ruckert C."/>
        </authorList>
    </citation>
    <scope>NUCLEOTIDE SEQUENCE</scope>
    <source>
        <strain evidence="8">NBRC 110071</strain>
    </source>
</reference>
<dbReference type="EMBL" id="BSNM01000014">
    <property type="protein sequence ID" value="GLQ31843.1"/>
    <property type="molecule type" value="Genomic_DNA"/>
</dbReference>
<feature type="domain" description="Protein kinase" evidence="7">
    <location>
        <begin position="57"/>
        <end position="329"/>
    </location>
</feature>
<dbReference type="InterPro" id="IPR008271">
    <property type="entry name" value="Ser/Thr_kinase_AS"/>
</dbReference>
<evidence type="ECO:0000256" key="1">
    <source>
        <dbReference type="ARBA" id="ARBA00022679"/>
    </source>
</evidence>
<keyword evidence="8" id="KW-0723">Serine/threonine-protein kinase</keyword>